<dbReference type="GO" id="GO:0061630">
    <property type="term" value="F:ubiquitin protein ligase activity"/>
    <property type="evidence" value="ECO:0007669"/>
    <property type="project" value="TreeGrafter"/>
</dbReference>
<reference evidence="6 7" key="1">
    <citation type="journal article" date="2014" name="Agronomy (Basel)">
        <title>A Draft Genome Sequence for Ensete ventricosum, the Drought-Tolerant Tree Against Hunger.</title>
        <authorList>
            <person name="Harrison J."/>
            <person name="Moore K.A."/>
            <person name="Paszkiewicz K."/>
            <person name="Jones T."/>
            <person name="Grant M."/>
            <person name="Ambacheew D."/>
            <person name="Muzemil S."/>
            <person name="Studholme D.J."/>
        </authorList>
    </citation>
    <scope>NUCLEOTIDE SEQUENCE [LARGE SCALE GENOMIC DNA]</scope>
</reference>
<evidence type="ECO:0000313" key="6">
    <source>
        <dbReference type="EMBL" id="RRT79912.1"/>
    </source>
</evidence>
<keyword evidence="2 4" id="KW-0863">Zinc-finger</keyword>
<dbReference type="Gene3D" id="3.30.40.10">
    <property type="entry name" value="Zinc/RING finger domain, C3HC4 (zinc finger)"/>
    <property type="match status" value="1"/>
</dbReference>
<dbReference type="Proteomes" id="UP000287651">
    <property type="component" value="Unassembled WGS sequence"/>
</dbReference>
<evidence type="ECO:0000256" key="1">
    <source>
        <dbReference type="ARBA" id="ARBA00022723"/>
    </source>
</evidence>
<dbReference type="InterPro" id="IPR001841">
    <property type="entry name" value="Znf_RING"/>
</dbReference>
<evidence type="ECO:0000256" key="2">
    <source>
        <dbReference type="ARBA" id="ARBA00022771"/>
    </source>
</evidence>
<dbReference type="InterPro" id="IPR011016">
    <property type="entry name" value="Znf_RING-CH"/>
</dbReference>
<dbReference type="PROSITE" id="PS50089">
    <property type="entry name" value="ZF_RING_2"/>
    <property type="match status" value="1"/>
</dbReference>
<dbReference type="InterPro" id="IPR013083">
    <property type="entry name" value="Znf_RING/FYVE/PHD"/>
</dbReference>
<dbReference type="SMART" id="SM00744">
    <property type="entry name" value="RINGv"/>
    <property type="match status" value="1"/>
</dbReference>
<dbReference type="CDD" id="cd16448">
    <property type="entry name" value="RING-H2"/>
    <property type="match status" value="1"/>
</dbReference>
<dbReference type="Pfam" id="PF13639">
    <property type="entry name" value="zf-RING_2"/>
    <property type="match status" value="1"/>
</dbReference>
<dbReference type="PANTHER" id="PTHR45969">
    <property type="entry name" value="RING ZINC FINGER PROTEIN-RELATED"/>
    <property type="match status" value="1"/>
</dbReference>
<evidence type="ECO:0000256" key="4">
    <source>
        <dbReference type="PROSITE-ProRule" id="PRU00175"/>
    </source>
</evidence>
<accession>A0A427AUI2</accession>
<keyword evidence="3" id="KW-0862">Zinc</keyword>
<keyword evidence="1" id="KW-0479">Metal-binding</keyword>
<evidence type="ECO:0000259" key="5">
    <source>
        <dbReference type="PROSITE" id="PS50089"/>
    </source>
</evidence>
<gene>
    <name evidence="6" type="ORF">B296_00001858</name>
</gene>
<feature type="domain" description="RING-type" evidence="5">
    <location>
        <begin position="100"/>
        <end position="143"/>
    </location>
</feature>
<dbReference type="AlphaFoldDB" id="A0A427AUI2"/>
<comment type="caution">
    <text evidence="6">The sequence shown here is derived from an EMBL/GenBank/DDBJ whole genome shotgun (WGS) entry which is preliminary data.</text>
</comment>
<dbReference type="SMART" id="SM00184">
    <property type="entry name" value="RING"/>
    <property type="match status" value="1"/>
</dbReference>
<dbReference type="SUPFAM" id="SSF57850">
    <property type="entry name" value="RING/U-box"/>
    <property type="match status" value="1"/>
</dbReference>
<sequence length="238" mass="26847">MGFPVGYSELLMPRIVLHMALILGYVRRFIFRAFDAVGLGDLLDADAPWPENSGHRHLDHQQLLQPPQSPSVSAMLIREALPVMRYEELGAAGQHVGDSCVVCLYEFEAAEEVRRLSNCRHVFHRGCLDRWLEHRQRTCPLCRTPLVPGEMPVAVDDQMWAAAGVSDSYYDDFFSFPFASASPPISMISSQVMSPSSRRRSFSAAWLQLFPWEMTTASPFQAESFDSDQIPDTFVCLD</sequence>
<dbReference type="PANTHER" id="PTHR45969:SF33">
    <property type="entry name" value="RING ZINC FINGER PROTEIN-RELATED"/>
    <property type="match status" value="1"/>
</dbReference>
<dbReference type="GO" id="GO:0008270">
    <property type="term" value="F:zinc ion binding"/>
    <property type="evidence" value="ECO:0007669"/>
    <property type="project" value="UniProtKB-KW"/>
</dbReference>
<proteinExistence type="predicted"/>
<evidence type="ECO:0000313" key="7">
    <source>
        <dbReference type="Proteomes" id="UP000287651"/>
    </source>
</evidence>
<name>A0A427AUI2_ENSVE</name>
<evidence type="ECO:0000256" key="3">
    <source>
        <dbReference type="ARBA" id="ARBA00022833"/>
    </source>
</evidence>
<dbReference type="GO" id="GO:0016567">
    <property type="term" value="P:protein ubiquitination"/>
    <property type="evidence" value="ECO:0007669"/>
    <property type="project" value="TreeGrafter"/>
</dbReference>
<organism evidence="6 7">
    <name type="scientific">Ensete ventricosum</name>
    <name type="common">Abyssinian banana</name>
    <name type="synonym">Musa ensete</name>
    <dbReference type="NCBI Taxonomy" id="4639"/>
    <lineage>
        <taxon>Eukaryota</taxon>
        <taxon>Viridiplantae</taxon>
        <taxon>Streptophyta</taxon>
        <taxon>Embryophyta</taxon>
        <taxon>Tracheophyta</taxon>
        <taxon>Spermatophyta</taxon>
        <taxon>Magnoliopsida</taxon>
        <taxon>Liliopsida</taxon>
        <taxon>Zingiberales</taxon>
        <taxon>Musaceae</taxon>
        <taxon>Ensete</taxon>
    </lineage>
</organism>
<dbReference type="EMBL" id="AMZH03001283">
    <property type="protein sequence ID" value="RRT79912.1"/>
    <property type="molecule type" value="Genomic_DNA"/>
</dbReference>
<protein>
    <recommendedName>
        <fullName evidence="5">RING-type domain-containing protein</fullName>
    </recommendedName>
</protein>